<evidence type="ECO:0000313" key="1">
    <source>
        <dbReference type="EMBL" id="GLS87451.1"/>
    </source>
</evidence>
<organism evidence="1 2">
    <name type="scientific">Cypionkella aquatica</name>
    <dbReference type="NCBI Taxonomy" id="1756042"/>
    <lineage>
        <taxon>Bacteria</taxon>
        <taxon>Pseudomonadati</taxon>
        <taxon>Pseudomonadota</taxon>
        <taxon>Alphaproteobacteria</taxon>
        <taxon>Rhodobacterales</taxon>
        <taxon>Paracoccaceae</taxon>
        <taxon>Cypionkella</taxon>
    </lineage>
</organism>
<dbReference type="EMBL" id="BSPP01000008">
    <property type="protein sequence ID" value="GLS87451.1"/>
    <property type="molecule type" value="Genomic_DNA"/>
</dbReference>
<comment type="caution">
    <text evidence="1">The sequence shown here is derived from an EMBL/GenBank/DDBJ whole genome shotgun (WGS) entry which is preliminary data.</text>
</comment>
<name>A0AA37U304_9RHOB</name>
<reference evidence="1 2" key="1">
    <citation type="journal article" date="2014" name="Int. J. Syst. Evol. Microbiol.">
        <title>Complete genome sequence of Corynebacterium casei LMG S-19264T (=DSM 44701T), isolated from a smear-ripened cheese.</title>
        <authorList>
            <consortium name="US DOE Joint Genome Institute (JGI-PGF)"/>
            <person name="Walter F."/>
            <person name="Albersmeier A."/>
            <person name="Kalinowski J."/>
            <person name="Ruckert C."/>
        </authorList>
    </citation>
    <scope>NUCLEOTIDE SEQUENCE [LARGE SCALE GENOMIC DNA]</scope>
    <source>
        <strain evidence="1 2">NBRC 111766</strain>
    </source>
</reference>
<sequence length="69" mass="7752">MPWQPTNLQFHSADFISQGGANPVFKLWRNDGLRDEACGYALICKARRNLWVIAAQHKPAMVQDIVKAG</sequence>
<evidence type="ECO:0000313" key="2">
    <source>
        <dbReference type="Proteomes" id="UP001157355"/>
    </source>
</evidence>
<dbReference type="Proteomes" id="UP001157355">
    <property type="component" value="Unassembled WGS sequence"/>
</dbReference>
<proteinExistence type="predicted"/>
<gene>
    <name evidence="1" type="ORF">GCM10010873_24250</name>
</gene>
<accession>A0AA37U304</accession>
<protein>
    <submittedName>
        <fullName evidence="1">Uncharacterized protein</fullName>
    </submittedName>
</protein>
<keyword evidence="2" id="KW-1185">Reference proteome</keyword>
<dbReference type="AlphaFoldDB" id="A0AA37U304"/>